<proteinExistence type="predicted"/>
<accession>A0A075A8V5</accession>
<sequence length="340" mass="37558">MPIGLLLDSVQTQCRGPKTGITLLLWYAEWCQNGLSLNLKGRVYQATVLAALLHGCETWPIRAAELRRLQVFDNRCLRTIARRSMKEITKRLGAVGATRLPGWGPRDPHCAWLETLQDMAANRCQWRSCCQFLSRLPELSNKSWLYGSEASVLNADVSADFPTERSVVRIRPLPLDFPCLGLGDLAVSQPSYFFRHRKGAHGSNPTRSASRLPLSDSIPALVQPSGGMAFGHRKGAKAERFLRCEFNDRNAHGSNPTLASLMLLSRLEKNGSTSVLVGLSRGAAARHTKRKLDRCALRTSKDFQCSTIDVLGALPESGGNTGSAILKYVEWYSGETTHPR</sequence>
<dbReference type="OrthoDB" id="8063258at2759"/>
<dbReference type="AlphaFoldDB" id="A0A075A8V5"/>
<evidence type="ECO:0000313" key="1">
    <source>
        <dbReference type="EMBL" id="KER23939.1"/>
    </source>
</evidence>
<reference evidence="1 2" key="1">
    <citation type="submission" date="2013-11" db="EMBL/GenBank/DDBJ databases">
        <title>Opisthorchis viverrini - life in the bile duct.</title>
        <authorList>
            <person name="Young N.D."/>
            <person name="Nagarajan N."/>
            <person name="Lin S.J."/>
            <person name="Korhonen P.K."/>
            <person name="Jex A.R."/>
            <person name="Hall R.S."/>
            <person name="Safavi-Hemami H."/>
            <person name="Kaewkong W."/>
            <person name="Bertrand D."/>
            <person name="Gao S."/>
            <person name="Seet Q."/>
            <person name="Wongkham S."/>
            <person name="Teh B.T."/>
            <person name="Wongkham C."/>
            <person name="Intapan P.M."/>
            <person name="Maleewong W."/>
            <person name="Yang X."/>
            <person name="Hu M."/>
            <person name="Wang Z."/>
            <person name="Hofmann A."/>
            <person name="Sternberg P.W."/>
            <person name="Tan P."/>
            <person name="Wang J."/>
            <person name="Gasser R.B."/>
        </authorList>
    </citation>
    <scope>NUCLEOTIDE SEQUENCE [LARGE SCALE GENOMIC DNA]</scope>
</reference>
<dbReference type="CTD" id="20322477"/>
<gene>
    <name evidence="1" type="ORF">T265_08298</name>
</gene>
<protein>
    <submittedName>
        <fullName evidence="1">Uncharacterized protein</fullName>
    </submittedName>
</protein>
<dbReference type="GeneID" id="20322477"/>
<keyword evidence="2" id="KW-1185">Reference proteome</keyword>
<dbReference type="EMBL" id="KL596829">
    <property type="protein sequence ID" value="KER23939.1"/>
    <property type="molecule type" value="Genomic_DNA"/>
</dbReference>
<dbReference type="Proteomes" id="UP000054324">
    <property type="component" value="Unassembled WGS sequence"/>
</dbReference>
<organism evidence="1 2">
    <name type="scientific">Opisthorchis viverrini</name>
    <name type="common">Southeast Asian liver fluke</name>
    <dbReference type="NCBI Taxonomy" id="6198"/>
    <lineage>
        <taxon>Eukaryota</taxon>
        <taxon>Metazoa</taxon>
        <taxon>Spiralia</taxon>
        <taxon>Lophotrochozoa</taxon>
        <taxon>Platyhelminthes</taxon>
        <taxon>Trematoda</taxon>
        <taxon>Digenea</taxon>
        <taxon>Opisthorchiida</taxon>
        <taxon>Opisthorchiata</taxon>
        <taxon>Opisthorchiidae</taxon>
        <taxon>Opisthorchis</taxon>
    </lineage>
</organism>
<evidence type="ECO:0000313" key="2">
    <source>
        <dbReference type="Proteomes" id="UP000054324"/>
    </source>
</evidence>
<name>A0A075A8V5_OPIVI</name>
<dbReference type="KEGG" id="ovi:T265_08298"/>
<dbReference type="RefSeq" id="XP_009172318.1">
    <property type="nucleotide sequence ID" value="XM_009174054.1"/>
</dbReference>